<dbReference type="GO" id="GO:0045259">
    <property type="term" value="C:proton-transporting ATP synthase complex"/>
    <property type="evidence" value="ECO:0007669"/>
    <property type="project" value="UniProtKB-KW"/>
</dbReference>
<evidence type="ECO:0000256" key="13">
    <source>
        <dbReference type="ARBA" id="ARBA00031669"/>
    </source>
</evidence>
<proteinExistence type="inferred from homology"/>
<evidence type="ECO:0000256" key="6">
    <source>
        <dbReference type="ARBA" id="ARBA00022792"/>
    </source>
</evidence>
<evidence type="ECO:0000256" key="12">
    <source>
        <dbReference type="ARBA" id="ARBA00023310"/>
    </source>
</evidence>
<dbReference type="InterPro" id="IPR001469">
    <property type="entry name" value="ATP_synth_F1_dsu/esu"/>
</dbReference>
<accession>A0AAV5QQP6</accession>
<keyword evidence="12" id="KW-0066">ATP synthesis</keyword>
<dbReference type="Proteomes" id="UP001360560">
    <property type="component" value="Unassembled WGS sequence"/>
</dbReference>
<evidence type="ECO:0000256" key="4">
    <source>
        <dbReference type="ARBA" id="ARBA00022448"/>
    </source>
</evidence>
<keyword evidence="18" id="KW-1185">Reference proteome</keyword>
<evidence type="ECO:0000256" key="7">
    <source>
        <dbReference type="ARBA" id="ARBA00022946"/>
    </source>
</evidence>
<keyword evidence="10" id="KW-0472">Membrane</keyword>
<evidence type="ECO:0000259" key="15">
    <source>
        <dbReference type="Pfam" id="PF02823"/>
    </source>
</evidence>
<keyword evidence="11" id="KW-0139">CF(1)</keyword>
<evidence type="ECO:0000256" key="3">
    <source>
        <dbReference type="ARBA" id="ARBA00016960"/>
    </source>
</evidence>
<keyword evidence="9" id="KW-0496">Mitochondrion</keyword>
<evidence type="ECO:0000256" key="1">
    <source>
        <dbReference type="ARBA" id="ARBA00004273"/>
    </source>
</evidence>
<dbReference type="Gene3D" id="6.10.140.880">
    <property type="match status" value="1"/>
</dbReference>
<dbReference type="Pfam" id="PF21334">
    <property type="entry name" value="ATPD_C_fung"/>
    <property type="match status" value="1"/>
</dbReference>
<keyword evidence="6" id="KW-0999">Mitochondrion inner membrane</keyword>
<evidence type="ECO:0000256" key="9">
    <source>
        <dbReference type="ARBA" id="ARBA00023128"/>
    </source>
</evidence>
<feature type="domain" description="F1F0-ATP synthase subunit delta C-terminal" evidence="16">
    <location>
        <begin position="117"/>
        <end position="156"/>
    </location>
</feature>
<keyword evidence="7" id="KW-0809">Transit peptide</keyword>
<evidence type="ECO:0000313" key="18">
    <source>
        <dbReference type="Proteomes" id="UP001360560"/>
    </source>
</evidence>
<evidence type="ECO:0000256" key="14">
    <source>
        <dbReference type="ARBA" id="ARBA00045605"/>
    </source>
</evidence>
<sequence>MFRTSLRQTSRAFNLVARRTYAEAAATGGLKLNFSLPHEALYENVSVTQVNIPAVSGVSGILANHVPTIEELGSGVVDVIEGSGVKKSFFVSGGVATVQPGSKLSITAVEAFPVDAFSPEAIKAKLAEAQKNVTSADAEVAAEAAIQVDVLTALQAVAK</sequence>
<organism evidence="17 18">
    <name type="scientific">Saccharomycopsis crataegensis</name>
    <dbReference type="NCBI Taxonomy" id="43959"/>
    <lineage>
        <taxon>Eukaryota</taxon>
        <taxon>Fungi</taxon>
        <taxon>Dikarya</taxon>
        <taxon>Ascomycota</taxon>
        <taxon>Saccharomycotina</taxon>
        <taxon>Saccharomycetes</taxon>
        <taxon>Saccharomycopsidaceae</taxon>
        <taxon>Saccharomycopsis</taxon>
    </lineage>
</organism>
<reference evidence="17 18" key="1">
    <citation type="journal article" date="2023" name="Elife">
        <title>Identification of key yeast species and microbe-microbe interactions impacting larval growth of Drosophila in the wild.</title>
        <authorList>
            <person name="Mure A."/>
            <person name="Sugiura Y."/>
            <person name="Maeda R."/>
            <person name="Honda K."/>
            <person name="Sakurai N."/>
            <person name="Takahashi Y."/>
            <person name="Watada M."/>
            <person name="Katoh T."/>
            <person name="Gotoh A."/>
            <person name="Gotoh Y."/>
            <person name="Taniguchi I."/>
            <person name="Nakamura K."/>
            <person name="Hayashi T."/>
            <person name="Katayama T."/>
            <person name="Uemura T."/>
            <person name="Hattori Y."/>
        </authorList>
    </citation>
    <scope>NUCLEOTIDE SEQUENCE [LARGE SCALE GENOMIC DNA]</scope>
    <source>
        <strain evidence="17 18">SC-9</strain>
    </source>
</reference>
<dbReference type="InterPro" id="IPR036771">
    <property type="entry name" value="ATPsynth_dsu/esu_N"/>
</dbReference>
<dbReference type="AlphaFoldDB" id="A0AAV5QQP6"/>
<evidence type="ECO:0000259" key="16">
    <source>
        <dbReference type="Pfam" id="PF21334"/>
    </source>
</evidence>
<dbReference type="PANTHER" id="PTHR13822">
    <property type="entry name" value="ATP SYNTHASE DELTA/EPSILON CHAIN"/>
    <property type="match status" value="1"/>
</dbReference>
<evidence type="ECO:0000256" key="2">
    <source>
        <dbReference type="ARBA" id="ARBA00005712"/>
    </source>
</evidence>
<keyword evidence="5" id="KW-0375">Hydrogen ion transport</keyword>
<dbReference type="EMBL" id="BTFZ01000011">
    <property type="protein sequence ID" value="GMM36478.1"/>
    <property type="molecule type" value="Genomic_DNA"/>
</dbReference>
<name>A0AAV5QQP6_9ASCO</name>
<evidence type="ECO:0000256" key="10">
    <source>
        <dbReference type="ARBA" id="ARBA00023136"/>
    </source>
</evidence>
<dbReference type="SUPFAM" id="SSF51344">
    <property type="entry name" value="Epsilon subunit of F1F0-ATP synthase N-terminal domain"/>
    <property type="match status" value="1"/>
</dbReference>
<comment type="subcellular location">
    <subcellularLocation>
        <location evidence="1">Mitochondrion inner membrane</location>
    </subcellularLocation>
</comment>
<comment type="caution">
    <text evidence="17">The sequence shown here is derived from an EMBL/GenBank/DDBJ whole genome shotgun (WGS) entry which is preliminary data.</text>
</comment>
<dbReference type="Gene3D" id="2.60.15.10">
    <property type="entry name" value="F0F1 ATP synthase delta/epsilon subunit, N-terminal"/>
    <property type="match status" value="1"/>
</dbReference>
<dbReference type="GO" id="GO:0046933">
    <property type="term" value="F:proton-transporting ATP synthase activity, rotational mechanism"/>
    <property type="evidence" value="ECO:0007669"/>
    <property type="project" value="InterPro"/>
</dbReference>
<comment type="function">
    <text evidence="14">Mitochondrial membrane ATP synthase (F(1)F(0) ATP synthase or Complex V) produces ATP from ADP in the presence of a proton gradient across the membrane which is generated by electron transport complexes of the respiratory chain. F-type ATPases consist of two structural domains, F(1) - containing the extramembraneous catalytic core, and F(0) - containing the membrane proton channel, linked together by a central stalk and a peripheral stalk. During catalysis, ATP turnover in the catalytic domain of F(1) is coupled via a rotary mechanism of the central stalk subunits to proton translocation. Part of the complex F(1) domain and of the central stalk which is part of the complex rotary element. Rotation of the central stalk against the surrounding alpha(3)beta(3) subunits leads to hydrolysis of ATP in three separate catalytic sites on the beta subunits.</text>
</comment>
<gene>
    <name evidence="17" type="ORF">DASC09_038030</name>
</gene>
<dbReference type="InterPro" id="IPR048938">
    <property type="entry name" value="ATPD_C_fung"/>
</dbReference>
<keyword evidence="8" id="KW-0406">Ion transport</keyword>
<dbReference type="InterPro" id="IPR020546">
    <property type="entry name" value="ATP_synth_F1_dsu/esu_N"/>
</dbReference>
<evidence type="ECO:0000256" key="5">
    <source>
        <dbReference type="ARBA" id="ARBA00022781"/>
    </source>
</evidence>
<comment type="similarity">
    <text evidence="2">Belongs to the ATPase epsilon chain family.</text>
</comment>
<dbReference type="RefSeq" id="XP_064853474.1">
    <property type="nucleotide sequence ID" value="XM_064997402.1"/>
</dbReference>
<dbReference type="GO" id="GO:0005743">
    <property type="term" value="C:mitochondrial inner membrane"/>
    <property type="evidence" value="ECO:0007669"/>
    <property type="project" value="UniProtKB-SubCell"/>
</dbReference>
<evidence type="ECO:0000256" key="8">
    <source>
        <dbReference type="ARBA" id="ARBA00023065"/>
    </source>
</evidence>
<dbReference type="GeneID" id="90074453"/>
<dbReference type="PANTHER" id="PTHR13822:SF7">
    <property type="entry name" value="ATP SYNTHASE SUBUNIT DELTA, MITOCHONDRIAL"/>
    <property type="match status" value="1"/>
</dbReference>
<dbReference type="Pfam" id="PF02823">
    <property type="entry name" value="ATP-synt_DE_N"/>
    <property type="match status" value="1"/>
</dbReference>
<dbReference type="HAMAP" id="MF_00530">
    <property type="entry name" value="ATP_synth_epsil_bac"/>
    <property type="match status" value="1"/>
</dbReference>
<feature type="domain" description="ATP synthase F1 complex delta/epsilon subunit N-terminal" evidence="15">
    <location>
        <begin position="30"/>
        <end position="108"/>
    </location>
</feature>
<evidence type="ECO:0000256" key="11">
    <source>
        <dbReference type="ARBA" id="ARBA00023196"/>
    </source>
</evidence>
<dbReference type="FunFam" id="2.60.15.10:FF:000003">
    <property type="entry name" value="ATP synthase subunit delta, mitochondrial"/>
    <property type="match status" value="1"/>
</dbReference>
<evidence type="ECO:0000313" key="17">
    <source>
        <dbReference type="EMBL" id="GMM36478.1"/>
    </source>
</evidence>
<keyword evidence="4" id="KW-0813">Transport</keyword>
<protein>
    <recommendedName>
        <fullName evidence="3">ATP synthase subunit delta, mitochondrial</fullName>
    </recommendedName>
    <alternativeName>
        <fullName evidence="13">F-ATPase delta subunit</fullName>
    </alternativeName>
</protein>
<dbReference type="CDD" id="cd12152">
    <property type="entry name" value="F1-ATPase_delta"/>
    <property type="match status" value="1"/>
</dbReference>